<evidence type="ECO:0000256" key="7">
    <source>
        <dbReference type="ARBA" id="ARBA00022779"/>
    </source>
</evidence>
<accession>A0A1F2UZ74</accession>
<keyword evidence="8" id="KW-0375">Hydrogen ion transport</keyword>
<dbReference type="GO" id="GO:0071978">
    <property type="term" value="P:bacterial-type flagellum-dependent swarming motility"/>
    <property type="evidence" value="ECO:0007669"/>
    <property type="project" value="InterPro"/>
</dbReference>
<keyword evidence="7" id="KW-0283">Flagellar rotation</keyword>
<dbReference type="PROSITE" id="PS01307">
    <property type="entry name" value="MOTA"/>
    <property type="match status" value="1"/>
</dbReference>
<dbReference type="InterPro" id="IPR047055">
    <property type="entry name" value="MotA-like"/>
</dbReference>
<proteinExistence type="inferred from homology"/>
<keyword evidence="15" id="KW-0966">Cell projection</keyword>
<dbReference type="NCBIfam" id="NF006583">
    <property type="entry name" value="PRK09109.1"/>
    <property type="match status" value="1"/>
</dbReference>
<keyword evidence="5" id="KW-0145">Chemotaxis</keyword>
<evidence type="ECO:0000256" key="12">
    <source>
        <dbReference type="SAM" id="Phobius"/>
    </source>
</evidence>
<evidence type="ECO:0000256" key="9">
    <source>
        <dbReference type="ARBA" id="ARBA00022989"/>
    </source>
</evidence>
<feature type="transmembrane region" description="Helical" evidence="12">
    <location>
        <begin position="145"/>
        <end position="169"/>
    </location>
</feature>
<dbReference type="InterPro" id="IPR000540">
    <property type="entry name" value="Flag_MotA_CS"/>
</dbReference>
<evidence type="ECO:0000256" key="1">
    <source>
        <dbReference type="ARBA" id="ARBA00004651"/>
    </source>
</evidence>
<evidence type="ECO:0000256" key="5">
    <source>
        <dbReference type="ARBA" id="ARBA00022500"/>
    </source>
</evidence>
<evidence type="ECO:0000313" key="16">
    <source>
        <dbReference type="Proteomes" id="UP000178086"/>
    </source>
</evidence>
<evidence type="ECO:0000256" key="6">
    <source>
        <dbReference type="ARBA" id="ARBA00022692"/>
    </source>
</evidence>
<protein>
    <submittedName>
        <fullName evidence="15">Flagellar motor protein MotA</fullName>
    </submittedName>
</protein>
<evidence type="ECO:0000259" key="14">
    <source>
        <dbReference type="Pfam" id="PF20560"/>
    </source>
</evidence>
<evidence type="ECO:0000256" key="8">
    <source>
        <dbReference type="ARBA" id="ARBA00022781"/>
    </source>
</evidence>
<dbReference type="GO" id="GO:1902600">
    <property type="term" value="P:proton transmembrane transport"/>
    <property type="evidence" value="ECO:0007669"/>
    <property type="project" value="UniProtKB-KW"/>
</dbReference>
<dbReference type="EMBL" id="MELI01000002">
    <property type="protein sequence ID" value="OFW36033.1"/>
    <property type="molecule type" value="Genomic_DNA"/>
</dbReference>
<dbReference type="GO" id="GO:0006935">
    <property type="term" value="P:chemotaxis"/>
    <property type="evidence" value="ECO:0007669"/>
    <property type="project" value="UniProtKB-KW"/>
</dbReference>
<evidence type="ECO:0000256" key="3">
    <source>
        <dbReference type="ARBA" id="ARBA00022448"/>
    </source>
</evidence>
<keyword evidence="3" id="KW-0813">Transport</keyword>
<keyword evidence="9 12" id="KW-1133">Transmembrane helix</keyword>
<keyword evidence="11 12" id="KW-0472">Membrane</keyword>
<comment type="similarity">
    <text evidence="2">Belongs to the MotA family.</text>
</comment>
<feature type="domain" description="MotA/TolQ/ExbB proton channel" evidence="13">
    <location>
        <begin position="101"/>
        <end position="218"/>
    </location>
</feature>
<comment type="caution">
    <text evidence="15">The sequence shown here is derived from an EMBL/GenBank/DDBJ whole genome shotgun (WGS) entry which is preliminary data.</text>
</comment>
<evidence type="ECO:0000256" key="2">
    <source>
        <dbReference type="ARBA" id="ARBA00008038"/>
    </source>
</evidence>
<dbReference type="PANTHER" id="PTHR30433">
    <property type="entry name" value="CHEMOTAXIS PROTEIN MOTA"/>
    <property type="match status" value="1"/>
</dbReference>
<feature type="domain" description="Motility protein A N-terminal" evidence="14">
    <location>
        <begin position="6"/>
        <end position="92"/>
    </location>
</feature>
<gene>
    <name evidence="15" type="ORF">A2074_08120</name>
</gene>
<evidence type="ECO:0000256" key="10">
    <source>
        <dbReference type="ARBA" id="ARBA00023065"/>
    </source>
</evidence>
<feature type="transmembrane region" description="Helical" evidence="12">
    <location>
        <begin position="29"/>
        <end position="51"/>
    </location>
</feature>
<dbReference type="InterPro" id="IPR002898">
    <property type="entry name" value="MotA_ExbB_proton_chnl"/>
</dbReference>
<evidence type="ECO:0000259" key="13">
    <source>
        <dbReference type="Pfam" id="PF01618"/>
    </source>
</evidence>
<evidence type="ECO:0000256" key="4">
    <source>
        <dbReference type="ARBA" id="ARBA00022475"/>
    </source>
</evidence>
<comment type="subcellular location">
    <subcellularLocation>
        <location evidence="1">Cell membrane</location>
        <topology evidence="1">Multi-pass membrane protein</topology>
    </subcellularLocation>
</comment>
<dbReference type="Pfam" id="PF01618">
    <property type="entry name" value="MotA_ExbB"/>
    <property type="match status" value="1"/>
</dbReference>
<evidence type="ECO:0000313" key="15">
    <source>
        <dbReference type="EMBL" id="OFW36033.1"/>
    </source>
</evidence>
<dbReference type="GO" id="GO:0005886">
    <property type="term" value="C:plasma membrane"/>
    <property type="evidence" value="ECO:0007669"/>
    <property type="project" value="UniProtKB-SubCell"/>
</dbReference>
<evidence type="ECO:0000256" key="11">
    <source>
        <dbReference type="ARBA" id="ARBA00023136"/>
    </source>
</evidence>
<dbReference type="Pfam" id="PF20560">
    <property type="entry name" value="MotA_N"/>
    <property type="match status" value="1"/>
</dbReference>
<keyword evidence="15" id="KW-0282">Flagellum</keyword>
<name>A0A1F2UZ74_9ACTN</name>
<dbReference type="AlphaFoldDB" id="A0A1F2UZ74"/>
<keyword evidence="10" id="KW-0406">Ion transport</keyword>
<keyword evidence="4" id="KW-1003">Cell membrane</keyword>
<reference evidence="15 16" key="1">
    <citation type="journal article" date="2016" name="Nat. Commun.">
        <title>Thousands of microbial genomes shed light on interconnected biogeochemical processes in an aquifer system.</title>
        <authorList>
            <person name="Anantharaman K."/>
            <person name="Brown C.T."/>
            <person name="Hug L.A."/>
            <person name="Sharon I."/>
            <person name="Castelle C.J."/>
            <person name="Probst A.J."/>
            <person name="Thomas B.C."/>
            <person name="Singh A."/>
            <person name="Wilkins M.J."/>
            <person name="Karaoz U."/>
            <person name="Brodie E.L."/>
            <person name="Williams K.H."/>
            <person name="Hubbard S.S."/>
            <person name="Banfield J.F."/>
        </authorList>
    </citation>
    <scope>NUCLEOTIDE SEQUENCE [LARGE SCALE GENOMIC DNA]</scope>
</reference>
<keyword evidence="6 12" id="KW-0812">Transmembrane</keyword>
<organism evidence="15 16">
    <name type="scientific">Candidatus Aquicultor primus</name>
    <dbReference type="NCBI Taxonomy" id="1797195"/>
    <lineage>
        <taxon>Bacteria</taxon>
        <taxon>Bacillati</taxon>
        <taxon>Actinomycetota</taxon>
        <taxon>Candidatus Aquicultoria</taxon>
        <taxon>Candidatus Aquicultorales</taxon>
        <taxon>Candidatus Aquicultoraceae</taxon>
        <taxon>Candidatus Aquicultor</taxon>
    </lineage>
</organism>
<dbReference type="InterPro" id="IPR046786">
    <property type="entry name" value="MotA_N"/>
</dbReference>
<feature type="transmembrane region" description="Helical" evidence="12">
    <location>
        <begin position="181"/>
        <end position="203"/>
    </location>
</feature>
<keyword evidence="15" id="KW-0969">Cilium</keyword>
<sequence>MDLATVIGIVIALAALLGGNVLEGGHLSALVNLPAAIIVFGGTIGATVICFSMNDVKNLPNWFKVAFQEKQADAPKTIRSIVELADMARREGILKLESVVETLDNDFLKQGISLVIDGTDYEVTKSILETEVEFMRERHQTGAKFFEAAGAFAPTMGIIGTVMGLVHVLGNLSDTGNLGSAIAVAFIATLYGVFSANVIYIPISAKLKVRSKQEAIAREIIIEGVLAIQSGESPRIIEDRLKSFLSPDVRNSKAEADAQLSTVGG</sequence>
<dbReference type="PANTHER" id="PTHR30433:SF3">
    <property type="entry name" value="MOTILITY PROTEIN A"/>
    <property type="match status" value="1"/>
</dbReference>
<dbReference type="Proteomes" id="UP000178086">
    <property type="component" value="Unassembled WGS sequence"/>
</dbReference>